<accession>A0A9P6DB29</accession>
<comment type="caution">
    <text evidence="1">The sequence shown here is derived from an EMBL/GenBank/DDBJ whole genome shotgun (WGS) entry which is preliminary data.</text>
</comment>
<dbReference type="EMBL" id="MU154645">
    <property type="protein sequence ID" value="KAF9490314.1"/>
    <property type="molecule type" value="Genomic_DNA"/>
</dbReference>
<keyword evidence="2" id="KW-1185">Reference proteome</keyword>
<dbReference type="AlphaFoldDB" id="A0A9P6DB29"/>
<evidence type="ECO:0000313" key="2">
    <source>
        <dbReference type="Proteomes" id="UP000807025"/>
    </source>
</evidence>
<evidence type="ECO:0000313" key="1">
    <source>
        <dbReference type="EMBL" id="KAF9490314.1"/>
    </source>
</evidence>
<dbReference type="Proteomes" id="UP000807025">
    <property type="component" value="Unassembled WGS sequence"/>
</dbReference>
<gene>
    <name evidence="1" type="ORF">BDN71DRAFT_1454536</name>
</gene>
<organism evidence="1 2">
    <name type="scientific">Pleurotus eryngii</name>
    <name type="common">Boletus of the steppes</name>
    <dbReference type="NCBI Taxonomy" id="5323"/>
    <lineage>
        <taxon>Eukaryota</taxon>
        <taxon>Fungi</taxon>
        <taxon>Dikarya</taxon>
        <taxon>Basidiomycota</taxon>
        <taxon>Agaricomycotina</taxon>
        <taxon>Agaricomycetes</taxon>
        <taxon>Agaricomycetidae</taxon>
        <taxon>Agaricales</taxon>
        <taxon>Pleurotineae</taxon>
        <taxon>Pleurotaceae</taxon>
        <taxon>Pleurotus</taxon>
    </lineage>
</organism>
<name>A0A9P6DB29_PLEER</name>
<sequence>MPSNETPAQKSSALAPVDLVPSLQKPGPVCPKIVIGYPGSCTERDDRRIVKTSVFRFYAEQYHTGCLRQLCMIQVRLYAPDSAVTRWLQLRVESLFREKMRAQVSRPRAEIGCWALCLTRAPRTRKIGSSLMALNLRRTRGQVLVVGGSCTCLIKKRGMEWWRTSSE</sequence>
<reference evidence="1" key="1">
    <citation type="submission" date="2020-11" db="EMBL/GenBank/DDBJ databases">
        <authorList>
            <consortium name="DOE Joint Genome Institute"/>
            <person name="Ahrendt S."/>
            <person name="Riley R."/>
            <person name="Andreopoulos W."/>
            <person name="Labutti K."/>
            <person name="Pangilinan J."/>
            <person name="Ruiz-Duenas F.J."/>
            <person name="Barrasa J.M."/>
            <person name="Sanchez-Garcia M."/>
            <person name="Camarero S."/>
            <person name="Miyauchi S."/>
            <person name="Serrano A."/>
            <person name="Linde D."/>
            <person name="Babiker R."/>
            <person name="Drula E."/>
            <person name="Ayuso-Fernandez I."/>
            <person name="Pacheco R."/>
            <person name="Padilla G."/>
            <person name="Ferreira P."/>
            <person name="Barriuso J."/>
            <person name="Kellner H."/>
            <person name="Castanera R."/>
            <person name="Alfaro M."/>
            <person name="Ramirez L."/>
            <person name="Pisabarro A.G."/>
            <person name="Kuo A."/>
            <person name="Tritt A."/>
            <person name="Lipzen A."/>
            <person name="He G."/>
            <person name="Yan M."/>
            <person name="Ng V."/>
            <person name="Cullen D."/>
            <person name="Martin F."/>
            <person name="Rosso M.-N."/>
            <person name="Henrissat B."/>
            <person name="Hibbett D."/>
            <person name="Martinez A.T."/>
            <person name="Grigoriev I.V."/>
        </authorList>
    </citation>
    <scope>NUCLEOTIDE SEQUENCE</scope>
    <source>
        <strain evidence="1">ATCC 90797</strain>
    </source>
</reference>
<protein>
    <submittedName>
        <fullName evidence="1">Uncharacterized protein</fullName>
    </submittedName>
</protein>
<proteinExistence type="predicted"/>